<feature type="domain" description="Chorismate-utilising enzyme C-terminal" evidence="6">
    <location>
        <begin position="152"/>
        <end position="405"/>
    </location>
</feature>
<comment type="caution">
    <text evidence="7">The sequence shown here is derived from an EMBL/GenBank/DDBJ whole genome shotgun (WGS) entry which is preliminary data.</text>
</comment>
<dbReference type="Proteomes" id="UP000824261">
    <property type="component" value="Unassembled WGS sequence"/>
</dbReference>
<sequence length="417" mass="46029">MTRIYSYTVPLEGDMVDAFCVVQKGFTDQFVYYDKRRPNRHMGLGRCIAIPTLEDADCTLQGPVDLQPVFFSFNRFDAGNPSPCDPLFSAFPQVALMLPEIVLSENETGAYLQVNSLGPVYEGRVARFLKMVKSARPRVRETIPFSLEPDSREAWKRIVDESLDAIRAGRLVKVVPSRRKLLRAARPFSSKDLLVNLIDGPARGTVLLYRYGDVFFCGCTPELLVRKQGSRVESMCLAGTCPAGANDEERAKFADELLHDEKNLREHGHVVNFIRSVFERDCYNVDIPRQPGIMPLQHIQHLHTPAAADVLDGVSVLDLCRQLHPTPALAGAPVGEALMLLRRIEPYNRGFFGGACGYVDGSGNGEFAVAIRSGVFDGEIGYVYAGCGVVEGSDAAAEFDEIDMKLQTILTAFNGEA</sequence>
<dbReference type="GO" id="GO:0008909">
    <property type="term" value="F:isochorismate synthase activity"/>
    <property type="evidence" value="ECO:0007669"/>
    <property type="project" value="UniProtKB-EC"/>
</dbReference>
<comment type="similarity">
    <text evidence="2">Belongs to the isochorismate synthase family.</text>
</comment>
<comment type="catalytic activity">
    <reaction evidence="1">
        <text>chorismate = isochorismate</text>
        <dbReference type="Rhea" id="RHEA:18985"/>
        <dbReference type="ChEBI" id="CHEBI:29748"/>
        <dbReference type="ChEBI" id="CHEBI:29780"/>
        <dbReference type="EC" id="5.4.4.2"/>
    </reaction>
</comment>
<evidence type="ECO:0000259" key="6">
    <source>
        <dbReference type="Pfam" id="PF00425"/>
    </source>
</evidence>
<dbReference type="InterPro" id="IPR019999">
    <property type="entry name" value="Anth_synth_I-like"/>
</dbReference>
<dbReference type="GO" id="GO:0009697">
    <property type="term" value="P:salicylic acid biosynthetic process"/>
    <property type="evidence" value="ECO:0007669"/>
    <property type="project" value="TreeGrafter"/>
</dbReference>
<dbReference type="PANTHER" id="PTHR42839:SF1">
    <property type="entry name" value="ISOCHORISMATE SYNTHASE MENF"/>
    <property type="match status" value="1"/>
</dbReference>
<dbReference type="InterPro" id="IPR015890">
    <property type="entry name" value="Chorismate_C"/>
</dbReference>
<name>A0A9D0ZYR8_9ACTN</name>
<dbReference type="InterPro" id="IPR005801">
    <property type="entry name" value="ADC_synthase"/>
</dbReference>
<evidence type="ECO:0000256" key="4">
    <source>
        <dbReference type="ARBA" id="ARBA00023235"/>
    </source>
</evidence>
<proteinExistence type="inferred from homology"/>
<evidence type="ECO:0000313" key="7">
    <source>
        <dbReference type="EMBL" id="HIR00892.1"/>
    </source>
</evidence>
<gene>
    <name evidence="7" type="ORF">IAA69_01235</name>
</gene>
<keyword evidence="4 7" id="KW-0413">Isomerase</keyword>
<dbReference type="EC" id="5.4.4.2" evidence="3"/>
<reference evidence="7" key="2">
    <citation type="journal article" date="2021" name="PeerJ">
        <title>Extensive microbial diversity within the chicken gut microbiome revealed by metagenomics and culture.</title>
        <authorList>
            <person name="Gilroy R."/>
            <person name="Ravi A."/>
            <person name="Getino M."/>
            <person name="Pursley I."/>
            <person name="Horton D.L."/>
            <person name="Alikhan N.F."/>
            <person name="Baker D."/>
            <person name="Gharbi K."/>
            <person name="Hall N."/>
            <person name="Watson M."/>
            <person name="Adriaenssens E.M."/>
            <person name="Foster-Nyarko E."/>
            <person name="Jarju S."/>
            <person name="Secka A."/>
            <person name="Antonio M."/>
            <person name="Oren A."/>
            <person name="Chaudhuri R.R."/>
            <person name="La Ragione R."/>
            <person name="Hildebrand F."/>
            <person name="Pallen M.J."/>
        </authorList>
    </citation>
    <scope>NUCLEOTIDE SEQUENCE</scope>
    <source>
        <strain evidence="7">ChiGjej1B1-2707</strain>
    </source>
</reference>
<dbReference type="PANTHER" id="PTHR42839">
    <property type="entry name" value="ISOCHORISMATE SYNTHASE ENTC"/>
    <property type="match status" value="1"/>
</dbReference>
<dbReference type="Pfam" id="PF00425">
    <property type="entry name" value="Chorismate_bind"/>
    <property type="match status" value="1"/>
</dbReference>
<dbReference type="PRINTS" id="PR00095">
    <property type="entry name" value="ANTSNTHASEI"/>
</dbReference>
<dbReference type="SUPFAM" id="SSF56322">
    <property type="entry name" value="ADC synthase"/>
    <property type="match status" value="1"/>
</dbReference>
<evidence type="ECO:0000313" key="8">
    <source>
        <dbReference type="Proteomes" id="UP000824261"/>
    </source>
</evidence>
<evidence type="ECO:0000256" key="3">
    <source>
        <dbReference type="ARBA" id="ARBA00012824"/>
    </source>
</evidence>
<dbReference type="AlphaFoldDB" id="A0A9D0ZYR8"/>
<evidence type="ECO:0000256" key="1">
    <source>
        <dbReference type="ARBA" id="ARBA00000799"/>
    </source>
</evidence>
<dbReference type="NCBIfam" id="TIGR00543">
    <property type="entry name" value="isochor_syn"/>
    <property type="match status" value="1"/>
</dbReference>
<dbReference type="Gene3D" id="3.60.120.10">
    <property type="entry name" value="Anthranilate synthase"/>
    <property type="match status" value="1"/>
</dbReference>
<evidence type="ECO:0000256" key="2">
    <source>
        <dbReference type="ARBA" id="ARBA00005297"/>
    </source>
</evidence>
<protein>
    <recommendedName>
        <fullName evidence="3">isochorismate synthase</fullName>
        <ecNumber evidence="3">5.4.4.2</ecNumber>
    </recommendedName>
    <alternativeName>
        <fullName evidence="5">Isochorismate mutase</fullName>
    </alternativeName>
</protein>
<organism evidence="7 8">
    <name type="scientific">Candidatus Aveggerthella stercoripullorum</name>
    <dbReference type="NCBI Taxonomy" id="2840688"/>
    <lineage>
        <taxon>Bacteria</taxon>
        <taxon>Bacillati</taxon>
        <taxon>Actinomycetota</taxon>
        <taxon>Coriobacteriia</taxon>
        <taxon>Eggerthellales</taxon>
        <taxon>Eggerthellaceae</taxon>
        <taxon>Eggerthellaceae incertae sedis</taxon>
        <taxon>Candidatus Aveggerthella</taxon>
    </lineage>
</organism>
<dbReference type="InterPro" id="IPR004561">
    <property type="entry name" value="IsoChor_synthase"/>
</dbReference>
<accession>A0A9D0ZYR8</accession>
<reference evidence="7" key="1">
    <citation type="submission" date="2020-10" db="EMBL/GenBank/DDBJ databases">
        <authorList>
            <person name="Gilroy R."/>
        </authorList>
    </citation>
    <scope>NUCLEOTIDE SEQUENCE</scope>
    <source>
        <strain evidence="7">ChiGjej1B1-2707</strain>
    </source>
</reference>
<dbReference type="EMBL" id="DVGB01000012">
    <property type="protein sequence ID" value="HIR00892.1"/>
    <property type="molecule type" value="Genomic_DNA"/>
</dbReference>
<evidence type="ECO:0000256" key="5">
    <source>
        <dbReference type="ARBA" id="ARBA00041564"/>
    </source>
</evidence>